<sequence>MFVESILTCSLALLLVYLFIPSLWLYLVSSDDALDLHNARLALVASRNPFKDDGQVACMAKLIMMRHKVRFSPRKQRRAAPHSRQAARSYNLSAHRSNNPWLRFGRPFGKFQSH</sequence>
<reference evidence="2 3" key="1">
    <citation type="journal article" date="2019" name="Nat. Ecol. Evol.">
        <title>Megaphylogeny resolves global patterns of mushroom evolution.</title>
        <authorList>
            <person name="Varga T."/>
            <person name="Krizsan K."/>
            <person name="Foldi C."/>
            <person name="Dima B."/>
            <person name="Sanchez-Garcia M."/>
            <person name="Sanchez-Ramirez S."/>
            <person name="Szollosi G.J."/>
            <person name="Szarkandi J.G."/>
            <person name="Papp V."/>
            <person name="Albert L."/>
            <person name="Andreopoulos W."/>
            <person name="Angelini C."/>
            <person name="Antonin V."/>
            <person name="Barry K.W."/>
            <person name="Bougher N.L."/>
            <person name="Buchanan P."/>
            <person name="Buyck B."/>
            <person name="Bense V."/>
            <person name="Catcheside P."/>
            <person name="Chovatia M."/>
            <person name="Cooper J."/>
            <person name="Damon W."/>
            <person name="Desjardin D."/>
            <person name="Finy P."/>
            <person name="Geml J."/>
            <person name="Haridas S."/>
            <person name="Hughes K."/>
            <person name="Justo A."/>
            <person name="Karasinski D."/>
            <person name="Kautmanova I."/>
            <person name="Kiss B."/>
            <person name="Kocsube S."/>
            <person name="Kotiranta H."/>
            <person name="LaButti K.M."/>
            <person name="Lechner B.E."/>
            <person name="Liimatainen K."/>
            <person name="Lipzen A."/>
            <person name="Lukacs Z."/>
            <person name="Mihaltcheva S."/>
            <person name="Morgado L.N."/>
            <person name="Niskanen T."/>
            <person name="Noordeloos M.E."/>
            <person name="Ohm R.A."/>
            <person name="Ortiz-Santana B."/>
            <person name="Ovrebo C."/>
            <person name="Racz N."/>
            <person name="Riley R."/>
            <person name="Savchenko A."/>
            <person name="Shiryaev A."/>
            <person name="Soop K."/>
            <person name="Spirin V."/>
            <person name="Szebenyi C."/>
            <person name="Tomsovsky M."/>
            <person name="Tulloss R.E."/>
            <person name="Uehling J."/>
            <person name="Grigoriev I.V."/>
            <person name="Vagvolgyi C."/>
            <person name="Papp T."/>
            <person name="Martin F.M."/>
            <person name="Miettinen O."/>
            <person name="Hibbett D.S."/>
            <person name="Nagy L.G."/>
        </authorList>
    </citation>
    <scope>NUCLEOTIDE SEQUENCE [LARGE SCALE GENOMIC DNA]</scope>
    <source>
        <strain evidence="2 3">CBS 309.79</strain>
    </source>
</reference>
<dbReference type="AlphaFoldDB" id="A0A5C3R3T1"/>
<gene>
    <name evidence="2" type="ORF">BDV98DRAFT_499806</name>
</gene>
<protein>
    <submittedName>
        <fullName evidence="2">Uncharacterized protein</fullName>
    </submittedName>
</protein>
<keyword evidence="3" id="KW-1185">Reference proteome</keyword>
<dbReference type="OrthoDB" id="3204347at2759"/>
<dbReference type="Proteomes" id="UP000305067">
    <property type="component" value="Unassembled WGS sequence"/>
</dbReference>
<evidence type="ECO:0000313" key="3">
    <source>
        <dbReference type="Proteomes" id="UP000305067"/>
    </source>
</evidence>
<proteinExistence type="predicted"/>
<feature type="region of interest" description="Disordered" evidence="1">
    <location>
        <begin position="72"/>
        <end position="94"/>
    </location>
</feature>
<name>A0A5C3R3T1_9AGAR</name>
<feature type="compositionally biased region" description="Basic residues" evidence="1">
    <location>
        <begin position="72"/>
        <end position="81"/>
    </location>
</feature>
<organism evidence="2 3">
    <name type="scientific">Pterulicium gracile</name>
    <dbReference type="NCBI Taxonomy" id="1884261"/>
    <lineage>
        <taxon>Eukaryota</taxon>
        <taxon>Fungi</taxon>
        <taxon>Dikarya</taxon>
        <taxon>Basidiomycota</taxon>
        <taxon>Agaricomycotina</taxon>
        <taxon>Agaricomycetes</taxon>
        <taxon>Agaricomycetidae</taxon>
        <taxon>Agaricales</taxon>
        <taxon>Pleurotineae</taxon>
        <taxon>Pterulaceae</taxon>
        <taxon>Pterulicium</taxon>
    </lineage>
</organism>
<dbReference type="EMBL" id="ML178816">
    <property type="protein sequence ID" value="TFL05504.1"/>
    <property type="molecule type" value="Genomic_DNA"/>
</dbReference>
<evidence type="ECO:0000256" key="1">
    <source>
        <dbReference type="SAM" id="MobiDB-lite"/>
    </source>
</evidence>
<evidence type="ECO:0000313" key="2">
    <source>
        <dbReference type="EMBL" id="TFL05504.1"/>
    </source>
</evidence>
<accession>A0A5C3R3T1</accession>